<dbReference type="GO" id="GO:0016020">
    <property type="term" value="C:membrane"/>
    <property type="evidence" value="ECO:0007669"/>
    <property type="project" value="InterPro"/>
</dbReference>
<evidence type="ECO:0000256" key="6">
    <source>
        <dbReference type="ARBA" id="ARBA00022967"/>
    </source>
</evidence>
<gene>
    <name evidence="8" type="primary">phnC</name>
    <name evidence="8" type="ORF">GWI72_05210</name>
</gene>
<evidence type="ECO:0000256" key="3">
    <source>
        <dbReference type="ARBA" id="ARBA00022475"/>
    </source>
</evidence>
<sequence length="268" mass="29075">MEQTLLSLSGLGRSFGATRAVDNVTLTIAPGQFVGVIGRSGAGKSTLLRLINRLIDPTEGSIHFGGLDVGTLKGKALRDWRRDCAMIFQQFNLVERLDVLTNVLVGRLSAHGFLSSMAMQFSDEERTLAIRALDRLDLAPQALQRAGTLSGGQQQRVAIARALVQNPRILLADEPIASLDPGNATRVMDALRTINREDGITILVNLHTLDTARTYCDRIIAMRAGRVMFDGAPRLLTSEVMRGIYGSDELEDFSESVTSTSLKLAVPA</sequence>
<dbReference type="CDD" id="cd03256">
    <property type="entry name" value="ABC_PhnC_transporter"/>
    <property type="match status" value="1"/>
</dbReference>
<dbReference type="SMART" id="SM00382">
    <property type="entry name" value="AAA"/>
    <property type="match status" value="1"/>
</dbReference>
<dbReference type="AlphaFoldDB" id="A0A7X5F2L2"/>
<dbReference type="Pfam" id="PF00005">
    <property type="entry name" value="ABC_tran"/>
    <property type="match status" value="1"/>
</dbReference>
<keyword evidence="3" id="KW-1003">Cell membrane</keyword>
<evidence type="ECO:0000256" key="7">
    <source>
        <dbReference type="ARBA" id="ARBA00023136"/>
    </source>
</evidence>
<dbReference type="Gene3D" id="3.40.50.300">
    <property type="entry name" value="P-loop containing nucleotide triphosphate hydrolases"/>
    <property type="match status" value="1"/>
</dbReference>
<dbReference type="PANTHER" id="PTHR43166">
    <property type="entry name" value="AMINO ACID IMPORT ATP-BINDING PROTEIN"/>
    <property type="match status" value="1"/>
</dbReference>
<evidence type="ECO:0000313" key="8">
    <source>
        <dbReference type="EMBL" id="NBN77665.1"/>
    </source>
</evidence>
<keyword evidence="4" id="KW-0547">Nucleotide-binding</keyword>
<dbReference type="InterPro" id="IPR050086">
    <property type="entry name" value="MetN_ABC_transporter-like"/>
</dbReference>
<dbReference type="PROSITE" id="PS50893">
    <property type="entry name" value="ABC_TRANSPORTER_2"/>
    <property type="match status" value="1"/>
</dbReference>
<dbReference type="GO" id="GO:0016887">
    <property type="term" value="F:ATP hydrolysis activity"/>
    <property type="evidence" value="ECO:0007669"/>
    <property type="project" value="InterPro"/>
</dbReference>
<dbReference type="InterPro" id="IPR012693">
    <property type="entry name" value="ABC_transpr_PhnC"/>
</dbReference>
<keyword evidence="2" id="KW-0813">Transport</keyword>
<evidence type="ECO:0000256" key="4">
    <source>
        <dbReference type="ARBA" id="ARBA00022741"/>
    </source>
</evidence>
<evidence type="ECO:0000256" key="5">
    <source>
        <dbReference type="ARBA" id="ARBA00022840"/>
    </source>
</evidence>
<organism evidence="8 9">
    <name type="scientific">Pannonibacter tanglangensis</name>
    <dbReference type="NCBI Taxonomy" id="2750084"/>
    <lineage>
        <taxon>Bacteria</taxon>
        <taxon>Pseudomonadati</taxon>
        <taxon>Pseudomonadota</taxon>
        <taxon>Alphaproteobacteria</taxon>
        <taxon>Hyphomicrobiales</taxon>
        <taxon>Stappiaceae</taxon>
        <taxon>Pannonibacter</taxon>
    </lineage>
</organism>
<dbReference type="InterPro" id="IPR003593">
    <property type="entry name" value="AAA+_ATPase"/>
</dbReference>
<keyword evidence="6" id="KW-1278">Translocase</keyword>
<dbReference type="RefSeq" id="WP_161675972.1">
    <property type="nucleotide sequence ID" value="NZ_JAABLP010000002.1"/>
</dbReference>
<dbReference type="PROSITE" id="PS00211">
    <property type="entry name" value="ABC_TRANSPORTER_1"/>
    <property type="match status" value="1"/>
</dbReference>
<dbReference type="GO" id="GO:0005524">
    <property type="term" value="F:ATP binding"/>
    <property type="evidence" value="ECO:0007669"/>
    <property type="project" value="UniProtKB-KW"/>
</dbReference>
<dbReference type="Proteomes" id="UP000586722">
    <property type="component" value="Unassembled WGS sequence"/>
</dbReference>
<dbReference type="NCBIfam" id="TIGR02315">
    <property type="entry name" value="ABC_phnC"/>
    <property type="match status" value="1"/>
</dbReference>
<dbReference type="InterPro" id="IPR017871">
    <property type="entry name" value="ABC_transporter-like_CS"/>
</dbReference>
<evidence type="ECO:0000256" key="2">
    <source>
        <dbReference type="ARBA" id="ARBA00022448"/>
    </source>
</evidence>
<reference evidence="9" key="1">
    <citation type="submission" date="2020-01" db="EMBL/GenBank/DDBJ databases">
        <authorList>
            <person name="Fang Y."/>
            <person name="Sun R."/>
            <person name="Nie L."/>
            <person name="He J."/>
            <person name="Hao L."/>
            <person name="Wang L."/>
            <person name="Su S."/>
            <person name="Lv E."/>
            <person name="Zhang Z."/>
            <person name="Xie R."/>
            <person name="Liu H."/>
        </authorList>
    </citation>
    <scope>NUCLEOTIDE SEQUENCE [LARGE SCALE GENOMIC DNA]</scope>
    <source>
        <strain evidence="9">XCT-53</strain>
    </source>
</reference>
<dbReference type="EMBL" id="JAABLQ010000001">
    <property type="protein sequence ID" value="NBN77665.1"/>
    <property type="molecule type" value="Genomic_DNA"/>
</dbReference>
<keyword evidence="9" id="KW-1185">Reference proteome</keyword>
<name>A0A7X5F2L2_9HYPH</name>
<dbReference type="PANTHER" id="PTHR43166:SF6">
    <property type="entry name" value="PHOSPHONATES IMPORT ATP-BINDING PROTEIN PHNC"/>
    <property type="match status" value="1"/>
</dbReference>
<dbReference type="GO" id="GO:0015416">
    <property type="term" value="F:ABC-type phosphonate transporter activity"/>
    <property type="evidence" value="ECO:0007669"/>
    <property type="project" value="InterPro"/>
</dbReference>
<comment type="caution">
    <text evidence="8">The sequence shown here is derived from an EMBL/GenBank/DDBJ whole genome shotgun (WGS) entry which is preliminary data.</text>
</comment>
<keyword evidence="7" id="KW-0472">Membrane</keyword>
<comment type="similarity">
    <text evidence="1">Belongs to the ABC transporter superfamily.</text>
</comment>
<proteinExistence type="inferred from homology"/>
<keyword evidence="5 8" id="KW-0067">ATP-binding</keyword>
<accession>A0A7X5F2L2</accession>
<dbReference type="InterPro" id="IPR027417">
    <property type="entry name" value="P-loop_NTPase"/>
</dbReference>
<dbReference type="InterPro" id="IPR003439">
    <property type="entry name" value="ABC_transporter-like_ATP-bd"/>
</dbReference>
<protein>
    <submittedName>
        <fullName evidence="8">Phosphonate ABC transporter ATP-binding protein</fullName>
    </submittedName>
</protein>
<evidence type="ECO:0000313" key="9">
    <source>
        <dbReference type="Proteomes" id="UP000586722"/>
    </source>
</evidence>
<evidence type="ECO:0000256" key="1">
    <source>
        <dbReference type="ARBA" id="ARBA00005417"/>
    </source>
</evidence>
<dbReference type="SUPFAM" id="SSF52540">
    <property type="entry name" value="P-loop containing nucleoside triphosphate hydrolases"/>
    <property type="match status" value="1"/>
</dbReference>